<dbReference type="PaxDb" id="2903-EOD27128"/>
<feature type="binding site" evidence="10">
    <location>
        <position position="538"/>
    </location>
    <ligand>
        <name>substrate</name>
    </ligand>
</feature>
<dbReference type="SUPFAM" id="SSF56024">
    <property type="entry name" value="Phospholipase D/nuclease"/>
    <property type="match status" value="2"/>
</dbReference>
<evidence type="ECO:0000256" key="5">
    <source>
        <dbReference type="ARBA" id="ARBA00022801"/>
    </source>
</evidence>
<dbReference type="GeneID" id="17272674"/>
<evidence type="ECO:0000256" key="7">
    <source>
        <dbReference type="ARBA" id="ARBA00023204"/>
    </source>
</evidence>
<feature type="site" description="Interaction with DNA" evidence="11">
    <location>
        <position position="571"/>
    </location>
</feature>
<dbReference type="Gene3D" id="3.30.870.10">
    <property type="entry name" value="Endonuclease Chain A"/>
    <property type="match status" value="2"/>
</dbReference>
<dbReference type="GO" id="GO:0017005">
    <property type="term" value="F:3'-tyrosyl-DNA phosphodiesterase activity"/>
    <property type="evidence" value="ECO:0007669"/>
    <property type="project" value="TreeGrafter"/>
</dbReference>
<evidence type="ECO:0000256" key="4">
    <source>
        <dbReference type="ARBA" id="ARBA00022763"/>
    </source>
</evidence>
<dbReference type="GO" id="GO:0003690">
    <property type="term" value="F:double-stranded DNA binding"/>
    <property type="evidence" value="ECO:0007669"/>
    <property type="project" value="TreeGrafter"/>
</dbReference>
<keyword evidence="6" id="KW-0269">Exonuclease</keyword>
<dbReference type="STRING" id="2903.R1CVR0"/>
<dbReference type="AlphaFoldDB" id="A0A0D3JUE3"/>
<feature type="region of interest" description="Disordered" evidence="12">
    <location>
        <begin position="704"/>
        <end position="743"/>
    </location>
</feature>
<dbReference type="PANTHER" id="PTHR12415">
    <property type="entry name" value="TYROSYL-DNA PHOSPHODIESTERASE 1"/>
    <property type="match status" value="1"/>
</dbReference>
<feature type="region of interest" description="Disordered" evidence="12">
    <location>
        <begin position="1152"/>
        <end position="1201"/>
    </location>
</feature>
<dbReference type="Gene3D" id="1.10.720.30">
    <property type="entry name" value="SAP domain"/>
    <property type="match status" value="1"/>
</dbReference>
<evidence type="ECO:0000313" key="13">
    <source>
        <dbReference type="EnsemblProtists" id="EOD27128"/>
    </source>
</evidence>
<feature type="active site" description="Proton donor/acceptor" evidence="9">
    <location>
        <position position="536"/>
    </location>
</feature>
<keyword evidence="8" id="KW-0539">Nucleus</keyword>
<dbReference type="InterPro" id="IPR036412">
    <property type="entry name" value="HAD-like_sf"/>
</dbReference>
<evidence type="ECO:0000256" key="6">
    <source>
        <dbReference type="ARBA" id="ARBA00022839"/>
    </source>
</evidence>
<evidence type="ECO:0000256" key="1">
    <source>
        <dbReference type="ARBA" id="ARBA00004123"/>
    </source>
</evidence>
<dbReference type="Pfam" id="PF06087">
    <property type="entry name" value="Tyr-DNA_phospho"/>
    <property type="match status" value="1"/>
</dbReference>
<dbReference type="InterPro" id="IPR010347">
    <property type="entry name" value="Tdp1"/>
</dbReference>
<sequence>MWQLHSDARPPRCVTPTVDSPVLLGRASHPDMRSCVSREHATLSPAPDGDGKLLLTSIGHAETGVRGSAGAPWVWLQRGESSTVSDGFEIALSRGKAPSRRSPLPEEPDAAVVLRLLRQPPPAAAEASTASGTAPLALTADDEGLTEAFGKARPYRMLDGRTTALFTSYGTDYSFLAEMVAGSPAAARRRGVTVVDNYDHHRTPAGLDEHTYTVHNAAVRANFSVVLPPFFSDDTAAADRTRVHHGTMHPKMWLLEFSEGGACGSGFLRLAISSANLGRYDAKINNQVWACDFVRAQDAVEAARALGVSQLKAELKERRVDAAGCSEKAELAERLVEARRADSAGFGADLLFFVERLVGRAAPELFRQWEALLSRYDLTPPAGTHLIFSAPGRYSGPEAERYGLRALQRHLKVLSDRPVAQRPTAVEYACSSLGQLDDILQPLLGVRPNYKQAPRMAVRGAFLEGLHKPPHGAAARLVWPSLTASLPAFARGKGMLTIGGGKNTMTGPSEFKSQQLKACMAHNIAADPRRSATLHHVKMAAGIVRPLQREGPQREVAPLCAWVYAGSHNLSGAAWGKMEAATGSDDESGVEDEEFVVMSYEVGVLLLPPEPRPFALPWVTAAAPYDPTEVKPFSTSRYLAILRGRDSRAWDSRDNRMTVDEVTGEAATLPPPLGGLLLPTLLTIPLDEVRKLVLLKVEAEARPYPSAPEPGSAARRRARHLKRGGTASTDELLKASGSSMRSEPLPLGAEVRALRLGDFSYGEGDAKAIGDPIVTVYQTVGYKAAGADAFGGCSHDPYLIDYDLMSGGDSEERRPAVRVVDRRGPAGVLLAFFADSDGGATNTPLLQTLALVRSHFGVAPASELPALVLVTADLQTRLLFCRGGAALAALVREGAGPLGVLKKQCNVSVVRSAGEAVAKRRASLWGAARNDAFYAACVPFLRALLLELPVSADGELQDPYDPLSQYGDGPPQRGVLRTDAPRIALVSSIGHLVSKRRPGEAELLPVQKVREVVAALVARLASELRAGAEAALEAASELRVEEEALRERLDVLISFRAPGSAAPRGDGGELPAGSVEEEWSERWCKPQPGMLLDAAARAGVAAEDTLLVGYDFVDREAASRAGIGYIDQQHLLGVEGFDIGFDAERVKEFFVPGEDAKRPRAQAPESFAAKKKRGDGQSQPLRRGDRSPGASPLRPAPNRGV</sequence>
<dbReference type="Gene3D" id="3.40.50.1000">
    <property type="entry name" value="HAD superfamily/HAD-like"/>
    <property type="match status" value="1"/>
</dbReference>
<evidence type="ECO:0000256" key="2">
    <source>
        <dbReference type="ARBA" id="ARBA00010205"/>
    </source>
</evidence>
<dbReference type="EnsemblProtists" id="EOD27128">
    <property type="protein sequence ID" value="EOD27128"/>
    <property type="gene ID" value="EMIHUDRAFT_450160"/>
</dbReference>
<dbReference type="InterPro" id="IPR036361">
    <property type="entry name" value="SAP_dom_sf"/>
</dbReference>
<evidence type="ECO:0000256" key="11">
    <source>
        <dbReference type="PIRSR" id="PIRSR610347-3"/>
    </source>
</evidence>
<feature type="compositionally biased region" description="Basic residues" evidence="12">
    <location>
        <begin position="714"/>
        <end position="723"/>
    </location>
</feature>
<dbReference type="Proteomes" id="UP000013827">
    <property type="component" value="Unassembled WGS sequence"/>
</dbReference>
<keyword evidence="14" id="KW-1185">Reference proteome</keyword>
<accession>A0A0D3JUE3</accession>
<organism evidence="13 14">
    <name type="scientific">Emiliania huxleyi (strain CCMP1516)</name>
    <dbReference type="NCBI Taxonomy" id="280463"/>
    <lineage>
        <taxon>Eukaryota</taxon>
        <taxon>Haptista</taxon>
        <taxon>Haptophyta</taxon>
        <taxon>Prymnesiophyceae</taxon>
        <taxon>Isochrysidales</taxon>
        <taxon>Noelaerhabdaceae</taxon>
        <taxon>Emiliania</taxon>
    </lineage>
</organism>
<keyword evidence="4" id="KW-0227">DNA damage</keyword>
<dbReference type="SUPFAM" id="SSF56784">
    <property type="entry name" value="HAD-like"/>
    <property type="match status" value="1"/>
</dbReference>
<dbReference type="GO" id="GO:0004527">
    <property type="term" value="F:exonuclease activity"/>
    <property type="evidence" value="ECO:0007669"/>
    <property type="project" value="UniProtKB-KW"/>
</dbReference>
<dbReference type="InterPro" id="IPR023214">
    <property type="entry name" value="HAD_sf"/>
</dbReference>
<dbReference type="RefSeq" id="XP_005779557.1">
    <property type="nucleotide sequence ID" value="XM_005779500.1"/>
</dbReference>
<comment type="similarity">
    <text evidence="2">Belongs to the tyrosyl-DNA phosphodiesterase family.</text>
</comment>
<evidence type="ECO:0000256" key="8">
    <source>
        <dbReference type="ARBA" id="ARBA00023242"/>
    </source>
</evidence>
<dbReference type="eggNOG" id="ENOG502SDP9">
    <property type="taxonomic scope" value="Eukaryota"/>
</dbReference>
<keyword evidence="7" id="KW-0234">DNA repair</keyword>
<proteinExistence type="inferred from homology"/>
<evidence type="ECO:0000256" key="10">
    <source>
        <dbReference type="PIRSR" id="PIRSR610347-2"/>
    </source>
</evidence>
<keyword evidence="5" id="KW-0378">Hydrolase</keyword>
<dbReference type="GO" id="GO:0006281">
    <property type="term" value="P:DNA repair"/>
    <property type="evidence" value="ECO:0007669"/>
    <property type="project" value="UniProtKB-KW"/>
</dbReference>
<comment type="subcellular location">
    <subcellularLocation>
        <location evidence="1">Nucleus</location>
    </subcellularLocation>
</comment>
<evidence type="ECO:0008006" key="15">
    <source>
        <dbReference type="Google" id="ProtNLM"/>
    </source>
</evidence>
<dbReference type="PANTHER" id="PTHR12415:SF0">
    <property type="entry name" value="TYROSYL-DNA PHOSPHODIESTERASE 1"/>
    <property type="match status" value="1"/>
</dbReference>
<dbReference type="GO" id="GO:0005634">
    <property type="term" value="C:nucleus"/>
    <property type="evidence" value="ECO:0007669"/>
    <property type="project" value="UniProtKB-SubCell"/>
</dbReference>
<reference evidence="14" key="1">
    <citation type="journal article" date="2013" name="Nature">
        <title>Pan genome of the phytoplankton Emiliania underpins its global distribution.</title>
        <authorList>
            <person name="Read B.A."/>
            <person name="Kegel J."/>
            <person name="Klute M.J."/>
            <person name="Kuo A."/>
            <person name="Lefebvre S.C."/>
            <person name="Maumus F."/>
            <person name="Mayer C."/>
            <person name="Miller J."/>
            <person name="Monier A."/>
            <person name="Salamov A."/>
            <person name="Young J."/>
            <person name="Aguilar M."/>
            <person name="Claverie J.M."/>
            <person name="Frickenhaus S."/>
            <person name="Gonzalez K."/>
            <person name="Herman E.K."/>
            <person name="Lin Y.C."/>
            <person name="Napier J."/>
            <person name="Ogata H."/>
            <person name="Sarno A.F."/>
            <person name="Shmutz J."/>
            <person name="Schroeder D."/>
            <person name="de Vargas C."/>
            <person name="Verret F."/>
            <person name="von Dassow P."/>
            <person name="Valentin K."/>
            <person name="Van de Peer Y."/>
            <person name="Wheeler G."/>
            <person name="Dacks J.B."/>
            <person name="Delwiche C.F."/>
            <person name="Dyhrman S.T."/>
            <person name="Glockner G."/>
            <person name="John U."/>
            <person name="Richards T."/>
            <person name="Worden A.Z."/>
            <person name="Zhang X."/>
            <person name="Grigoriev I.V."/>
            <person name="Allen A.E."/>
            <person name="Bidle K."/>
            <person name="Borodovsky M."/>
            <person name="Bowler C."/>
            <person name="Brownlee C."/>
            <person name="Cock J.M."/>
            <person name="Elias M."/>
            <person name="Gladyshev V.N."/>
            <person name="Groth M."/>
            <person name="Guda C."/>
            <person name="Hadaegh A."/>
            <person name="Iglesias-Rodriguez M.D."/>
            <person name="Jenkins J."/>
            <person name="Jones B.M."/>
            <person name="Lawson T."/>
            <person name="Leese F."/>
            <person name="Lindquist E."/>
            <person name="Lobanov A."/>
            <person name="Lomsadze A."/>
            <person name="Malik S.B."/>
            <person name="Marsh M.E."/>
            <person name="Mackinder L."/>
            <person name="Mock T."/>
            <person name="Mueller-Roeber B."/>
            <person name="Pagarete A."/>
            <person name="Parker M."/>
            <person name="Probert I."/>
            <person name="Quesneville H."/>
            <person name="Raines C."/>
            <person name="Rensing S.A."/>
            <person name="Riano-Pachon D.M."/>
            <person name="Richier S."/>
            <person name="Rokitta S."/>
            <person name="Shiraiwa Y."/>
            <person name="Soanes D.M."/>
            <person name="van der Giezen M."/>
            <person name="Wahlund T.M."/>
            <person name="Williams B."/>
            <person name="Wilson W."/>
            <person name="Wolfe G."/>
            <person name="Wurch L.L."/>
        </authorList>
    </citation>
    <scope>NUCLEOTIDE SEQUENCE</scope>
</reference>
<evidence type="ECO:0000256" key="3">
    <source>
        <dbReference type="ARBA" id="ARBA00022722"/>
    </source>
</evidence>
<name>A0A0D3JUE3_EMIH1</name>
<protein>
    <recommendedName>
        <fullName evidence="15">FHA domain-containing protein</fullName>
    </recommendedName>
</protein>
<dbReference type="GO" id="GO:0003697">
    <property type="term" value="F:single-stranded DNA binding"/>
    <property type="evidence" value="ECO:0007669"/>
    <property type="project" value="TreeGrafter"/>
</dbReference>
<dbReference type="HOGENOM" id="CLU_283361_0_0_1"/>
<reference evidence="13" key="2">
    <citation type="submission" date="2024-10" db="UniProtKB">
        <authorList>
            <consortium name="EnsemblProtists"/>
        </authorList>
    </citation>
    <scope>IDENTIFICATION</scope>
</reference>
<keyword evidence="3" id="KW-0540">Nuclease</keyword>
<dbReference type="KEGG" id="ehx:EMIHUDRAFT_450160"/>
<evidence type="ECO:0000313" key="14">
    <source>
        <dbReference type="Proteomes" id="UP000013827"/>
    </source>
</evidence>
<evidence type="ECO:0000256" key="12">
    <source>
        <dbReference type="SAM" id="MobiDB-lite"/>
    </source>
</evidence>
<evidence type="ECO:0000256" key="9">
    <source>
        <dbReference type="PIRSR" id="PIRSR610347-1"/>
    </source>
</evidence>